<dbReference type="GeneID" id="37064006"/>
<comment type="similarity">
    <text evidence="3">Belongs to the histone H4 family.</text>
</comment>
<comment type="subcellular location">
    <subcellularLocation>
        <location evidence="2">Chromosome</location>
    </subcellularLocation>
    <subcellularLocation>
        <location evidence="1">Nucleus</location>
    </subcellularLocation>
</comment>
<keyword evidence="4" id="KW-0158">Chromosome</keyword>
<evidence type="ECO:0000256" key="3">
    <source>
        <dbReference type="ARBA" id="ARBA00006564"/>
    </source>
</evidence>
<dbReference type="PANTHER" id="PTHR10484">
    <property type="entry name" value="HISTONE H4"/>
    <property type="match status" value="1"/>
</dbReference>
<dbReference type="GO" id="GO:0046982">
    <property type="term" value="F:protein heterodimerization activity"/>
    <property type="evidence" value="ECO:0007669"/>
    <property type="project" value="InterPro"/>
</dbReference>
<dbReference type="EMBL" id="MSFL01000009">
    <property type="protein sequence ID" value="PWY84922.1"/>
    <property type="molecule type" value="Genomic_DNA"/>
</dbReference>
<name>A0A317WI21_9EURO</name>
<reference evidence="9 10" key="1">
    <citation type="submission" date="2016-12" db="EMBL/GenBank/DDBJ databases">
        <title>The genomes of Aspergillus section Nigri reveals drivers in fungal speciation.</title>
        <authorList>
            <consortium name="DOE Joint Genome Institute"/>
            <person name="Vesth T.C."/>
            <person name="Nybo J."/>
            <person name="Theobald S."/>
            <person name="Brandl J."/>
            <person name="Frisvad J.C."/>
            <person name="Nielsen K.F."/>
            <person name="Lyhne E.K."/>
            <person name="Kogle M.E."/>
            <person name="Kuo A."/>
            <person name="Riley R."/>
            <person name="Clum A."/>
            <person name="Nolan M."/>
            <person name="Lipzen A."/>
            <person name="Salamov A."/>
            <person name="Henrissat B."/>
            <person name="Wiebenga A."/>
            <person name="De Vries R.P."/>
            <person name="Grigoriev I.V."/>
            <person name="Mortensen U.H."/>
            <person name="Andersen M.R."/>
            <person name="Baker S.E."/>
        </authorList>
    </citation>
    <scope>NUCLEOTIDE SEQUENCE [LARGE SCALE GENOMIC DNA]</scope>
    <source>
        <strain evidence="9 10">CBS 117.55</strain>
    </source>
</reference>
<dbReference type="InterPro" id="IPR009072">
    <property type="entry name" value="Histone-fold"/>
</dbReference>
<dbReference type="GO" id="GO:0000786">
    <property type="term" value="C:nucleosome"/>
    <property type="evidence" value="ECO:0007669"/>
    <property type="project" value="UniProtKB-KW"/>
</dbReference>
<evidence type="ECO:0000256" key="4">
    <source>
        <dbReference type="ARBA" id="ARBA00022454"/>
    </source>
</evidence>
<keyword evidence="6" id="KW-0539">Nucleus</keyword>
<keyword evidence="10" id="KW-1185">Reference proteome</keyword>
<dbReference type="InterPro" id="IPR001951">
    <property type="entry name" value="Histone_H4"/>
</dbReference>
<evidence type="ECO:0000256" key="1">
    <source>
        <dbReference type="ARBA" id="ARBA00004123"/>
    </source>
</evidence>
<evidence type="ECO:0000256" key="2">
    <source>
        <dbReference type="ARBA" id="ARBA00004286"/>
    </source>
</evidence>
<dbReference type="Proteomes" id="UP000247233">
    <property type="component" value="Unassembled WGS sequence"/>
</dbReference>
<dbReference type="STRING" id="1448321.A0A317WI21"/>
<dbReference type="OrthoDB" id="4341621at2759"/>
<evidence type="ECO:0000256" key="5">
    <source>
        <dbReference type="ARBA" id="ARBA00023125"/>
    </source>
</evidence>
<evidence type="ECO:0000256" key="6">
    <source>
        <dbReference type="ARBA" id="ARBA00023242"/>
    </source>
</evidence>
<evidence type="ECO:0000313" key="9">
    <source>
        <dbReference type="EMBL" id="PWY84922.1"/>
    </source>
</evidence>
<sequence length="113" mass="13322">MDVNLLRRSRSKSKSRRFAPPKKRFRKYIRSNIEGITRPSIRRLARRGGVVRIKRDIYAEIRVVIKDRLTDILRHVVNIMDSATTPNHERKVVTTRDVVFALNRMGKTLYGFD</sequence>
<dbReference type="SUPFAM" id="SSF47113">
    <property type="entry name" value="Histone-fold"/>
    <property type="match status" value="1"/>
</dbReference>
<dbReference type="AlphaFoldDB" id="A0A317WI21"/>
<protein>
    <recommendedName>
        <fullName evidence="11">Histone H4</fullName>
    </recommendedName>
</protein>
<dbReference type="PRINTS" id="PR00623">
    <property type="entry name" value="HISTONEH4"/>
</dbReference>
<evidence type="ECO:0000256" key="7">
    <source>
        <dbReference type="ARBA" id="ARBA00023269"/>
    </source>
</evidence>
<dbReference type="GO" id="GO:0030527">
    <property type="term" value="F:structural constituent of chromatin"/>
    <property type="evidence" value="ECO:0007669"/>
    <property type="project" value="InterPro"/>
</dbReference>
<dbReference type="VEuPathDB" id="FungiDB:BO70DRAFT_352042"/>
<dbReference type="CDD" id="cd22912">
    <property type="entry name" value="HFD_H4"/>
    <property type="match status" value="1"/>
</dbReference>
<keyword evidence="5" id="KW-0238">DNA-binding</keyword>
<evidence type="ECO:0000256" key="8">
    <source>
        <dbReference type="SAM" id="MobiDB-lite"/>
    </source>
</evidence>
<keyword evidence="7" id="KW-0544">Nucleosome core</keyword>
<comment type="caution">
    <text evidence="9">The sequence shown here is derived from an EMBL/GenBank/DDBJ whole genome shotgun (WGS) entry which is preliminary data.</text>
</comment>
<accession>A0A317WI21</accession>
<proteinExistence type="inferred from homology"/>
<evidence type="ECO:0000313" key="10">
    <source>
        <dbReference type="Proteomes" id="UP000247233"/>
    </source>
</evidence>
<feature type="region of interest" description="Disordered" evidence="8">
    <location>
        <begin position="1"/>
        <end position="21"/>
    </location>
</feature>
<organism evidence="9 10">
    <name type="scientific">Aspergillus heteromorphus CBS 117.55</name>
    <dbReference type="NCBI Taxonomy" id="1448321"/>
    <lineage>
        <taxon>Eukaryota</taxon>
        <taxon>Fungi</taxon>
        <taxon>Dikarya</taxon>
        <taxon>Ascomycota</taxon>
        <taxon>Pezizomycotina</taxon>
        <taxon>Eurotiomycetes</taxon>
        <taxon>Eurotiomycetidae</taxon>
        <taxon>Eurotiales</taxon>
        <taxon>Aspergillaceae</taxon>
        <taxon>Aspergillus</taxon>
        <taxon>Aspergillus subgen. Circumdati</taxon>
    </lineage>
</organism>
<gene>
    <name evidence="9" type="ORF">BO70DRAFT_352042</name>
</gene>
<feature type="compositionally biased region" description="Basic residues" evidence="8">
    <location>
        <begin position="7"/>
        <end position="21"/>
    </location>
</feature>
<dbReference type="RefSeq" id="XP_025400264.1">
    <property type="nucleotide sequence ID" value="XM_025541769.1"/>
</dbReference>
<dbReference type="GO" id="GO:0003677">
    <property type="term" value="F:DNA binding"/>
    <property type="evidence" value="ECO:0007669"/>
    <property type="project" value="UniProtKB-KW"/>
</dbReference>
<dbReference type="GO" id="GO:0005634">
    <property type="term" value="C:nucleus"/>
    <property type="evidence" value="ECO:0007669"/>
    <property type="project" value="UniProtKB-SubCell"/>
</dbReference>
<dbReference type="Gene3D" id="1.10.20.10">
    <property type="entry name" value="Histone, subunit A"/>
    <property type="match status" value="1"/>
</dbReference>
<evidence type="ECO:0008006" key="11">
    <source>
        <dbReference type="Google" id="ProtNLM"/>
    </source>
</evidence>